<evidence type="ECO:0000313" key="2">
    <source>
        <dbReference type="Proteomes" id="UP000821598"/>
    </source>
</evidence>
<evidence type="ECO:0000313" key="1">
    <source>
        <dbReference type="EMBL" id="NVI06387.1"/>
    </source>
</evidence>
<proteinExistence type="predicted"/>
<organism evidence="1 2">
    <name type="scientific">Paraburkholderia youngii</name>
    <dbReference type="NCBI Taxonomy" id="2782701"/>
    <lineage>
        <taxon>Bacteria</taxon>
        <taxon>Pseudomonadati</taxon>
        <taxon>Pseudomonadota</taxon>
        <taxon>Betaproteobacteria</taxon>
        <taxon>Burkholderiales</taxon>
        <taxon>Burkholderiaceae</taxon>
        <taxon>Paraburkholderia</taxon>
    </lineage>
</organism>
<protein>
    <submittedName>
        <fullName evidence="1">Uncharacterized protein</fullName>
    </submittedName>
</protein>
<reference evidence="1 2" key="1">
    <citation type="submission" date="2019-08" db="EMBL/GenBank/DDBJ databases">
        <title>Paraburkholderia simonii sp. nov. and P. youngii sp. nov. Brazilian and Mexican Mimosa-associated rhizobia.</title>
        <authorList>
            <person name="Mavima L."/>
            <person name="Beukes C.W."/>
            <person name="Palmer M."/>
            <person name="De Meyer S.E."/>
            <person name="James E.K."/>
            <person name="Maluk M."/>
            <person name="Avontuur J.R."/>
            <person name="Chan W.Y."/>
            <person name="Venter S.N."/>
            <person name="Steenkamp E.T."/>
        </authorList>
    </citation>
    <scope>NUCLEOTIDE SEQUENCE [LARGE SCALE GENOMIC DNA]</scope>
    <source>
        <strain evidence="1 2">JPY454</strain>
    </source>
</reference>
<accession>A0ABX2NPV3</accession>
<dbReference type="EMBL" id="VOMC01000023">
    <property type="protein sequence ID" value="NVI06387.1"/>
    <property type="molecule type" value="Genomic_DNA"/>
</dbReference>
<comment type="caution">
    <text evidence="1">The sequence shown here is derived from an EMBL/GenBank/DDBJ whole genome shotgun (WGS) entry which is preliminary data.</text>
</comment>
<sequence length="93" mass="10768">MPINELEIPTYVVLIDEQQEYKLNSDRQILGRPSQELIAFARANGINMSIDARAWDQFARDTALSPIERERHCCYILPRGNETEAELQHLIDL</sequence>
<name>A0ABX2NPV3_9BURK</name>
<dbReference type="RefSeq" id="WP_176367847.1">
    <property type="nucleotide sequence ID" value="NZ_VOMC01000023.1"/>
</dbReference>
<keyword evidence="2" id="KW-1185">Reference proteome</keyword>
<gene>
    <name evidence="1" type="ORF">FSB64_21975</name>
</gene>
<dbReference type="Proteomes" id="UP000821598">
    <property type="component" value="Unassembled WGS sequence"/>
</dbReference>